<evidence type="ECO:0000313" key="2">
    <source>
        <dbReference type="EMBL" id="KAJ1170467.1"/>
    </source>
</evidence>
<accession>A0AAV7T1T0</accession>
<keyword evidence="3" id="KW-1185">Reference proteome</keyword>
<reference evidence="2" key="1">
    <citation type="journal article" date="2022" name="bioRxiv">
        <title>Sequencing and chromosome-scale assembly of the giantPleurodeles waltlgenome.</title>
        <authorList>
            <person name="Brown T."/>
            <person name="Elewa A."/>
            <person name="Iarovenko S."/>
            <person name="Subramanian E."/>
            <person name="Araus A.J."/>
            <person name="Petzold A."/>
            <person name="Susuki M."/>
            <person name="Suzuki K.-i.T."/>
            <person name="Hayashi T."/>
            <person name="Toyoda A."/>
            <person name="Oliveira C."/>
            <person name="Osipova E."/>
            <person name="Leigh N.D."/>
            <person name="Simon A."/>
            <person name="Yun M.H."/>
        </authorList>
    </citation>
    <scope>NUCLEOTIDE SEQUENCE</scope>
    <source>
        <strain evidence="2">20211129_DDA</strain>
        <tissue evidence="2">Liver</tissue>
    </source>
</reference>
<evidence type="ECO:0000256" key="1">
    <source>
        <dbReference type="SAM" id="MobiDB-lite"/>
    </source>
</evidence>
<dbReference type="AlphaFoldDB" id="A0AAV7T1T0"/>
<feature type="compositionally biased region" description="Basic and acidic residues" evidence="1">
    <location>
        <begin position="29"/>
        <end position="56"/>
    </location>
</feature>
<evidence type="ECO:0000313" key="3">
    <source>
        <dbReference type="Proteomes" id="UP001066276"/>
    </source>
</evidence>
<gene>
    <name evidence="2" type="ORF">NDU88_002344</name>
</gene>
<proteinExistence type="predicted"/>
<dbReference type="Proteomes" id="UP001066276">
    <property type="component" value="Chromosome 4_1"/>
</dbReference>
<feature type="region of interest" description="Disordered" evidence="1">
    <location>
        <begin position="1"/>
        <end position="69"/>
    </location>
</feature>
<organism evidence="2 3">
    <name type="scientific">Pleurodeles waltl</name>
    <name type="common">Iberian ribbed newt</name>
    <dbReference type="NCBI Taxonomy" id="8319"/>
    <lineage>
        <taxon>Eukaryota</taxon>
        <taxon>Metazoa</taxon>
        <taxon>Chordata</taxon>
        <taxon>Craniata</taxon>
        <taxon>Vertebrata</taxon>
        <taxon>Euteleostomi</taxon>
        <taxon>Amphibia</taxon>
        <taxon>Batrachia</taxon>
        <taxon>Caudata</taxon>
        <taxon>Salamandroidea</taxon>
        <taxon>Salamandridae</taxon>
        <taxon>Pleurodelinae</taxon>
        <taxon>Pleurodeles</taxon>
    </lineage>
</organism>
<name>A0AAV7T1T0_PLEWA</name>
<sequence>MERQPKTERRPKTERKAKVQEEDAGPNQEKPELLEKVRTEERQEPELQKDNKRSGEEPTTLTPRHIPGGMWLHKVRAYLSS</sequence>
<dbReference type="EMBL" id="JANPWB010000007">
    <property type="protein sequence ID" value="KAJ1170467.1"/>
    <property type="molecule type" value="Genomic_DNA"/>
</dbReference>
<protein>
    <submittedName>
        <fullName evidence="2">Uncharacterized protein</fullName>
    </submittedName>
</protein>
<comment type="caution">
    <text evidence="2">The sequence shown here is derived from an EMBL/GenBank/DDBJ whole genome shotgun (WGS) entry which is preliminary data.</text>
</comment>
<feature type="compositionally biased region" description="Basic and acidic residues" evidence="1">
    <location>
        <begin position="1"/>
        <end position="21"/>
    </location>
</feature>